<proteinExistence type="predicted"/>
<sequence length="39" mass="4539">MRKCVVLFVLLIFALIFAAILENKELKMQSDWENVVAEN</sequence>
<organism evidence="1 2">
    <name type="scientific">Flagellimonas maritima</name>
    <dbReference type="NCBI Taxonomy" id="1383885"/>
    <lineage>
        <taxon>Bacteria</taxon>
        <taxon>Pseudomonadati</taxon>
        <taxon>Bacteroidota</taxon>
        <taxon>Flavobacteriia</taxon>
        <taxon>Flavobacteriales</taxon>
        <taxon>Flavobacteriaceae</taxon>
        <taxon>Flagellimonas</taxon>
    </lineage>
</organism>
<dbReference type="AlphaFoldDB" id="A0A2Z4LS33"/>
<name>A0A2Z4LS33_9FLAO</name>
<accession>A0A2Z4LS33</accession>
<protein>
    <submittedName>
        <fullName evidence="1">Uncharacterized protein</fullName>
    </submittedName>
</protein>
<dbReference type="KEGG" id="spon:HME9304_01708"/>
<gene>
    <name evidence="1" type="ORF">HME9304_01708</name>
</gene>
<keyword evidence="2" id="KW-1185">Reference proteome</keyword>
<reference evidence="1 2" key="1">
    <citation type="submission" date="2018-06" db="EMBL/GenBank/DDBJ databases">
        <title>Spongiibacterium sp. HME9304 Genome sequencing and assembly.</title>
        <authorList>
            <person name="Kang H."/>
            <person name="Kim H."/>
            <person name="Joh K."/>
        </authorList>
    </citation>
    <scope>NUCLEOTIDE SEQUENCE [LARGE SCALE GENOMIC DNA]</scope>
    <source>
        <strain evidence="1 2">HME9304</strain>
    </source>
</reference>
<dbReference type="Proteomes" id="UP000248536">
    <property type="component" value="Chromosome"/>
</dbReference>
<evidence type="ECO:0000313" key="1">
    <source>
        <dbReference type="EMBL" id="AWX44705.1"/>
    </source>
</evidence>
<dbReference type="EMBL" id="CP030104">
    <property type="protein sequence ID" value="AWX44705.1"/>
    <property type="molecule type" value="Genomic_DNA"/>
</dbReference>
<evidence type="ECO:0000313" key="2">
    <source>
        <dbReference type="Proteomes" id="UP000248536"/>
    </source>
</evidence>